<evidence type="ECO:0000259" key="4">
    <source>
        <dbReference type="PROSITE" id="PS50977"/>
    </source>
</evidence>
<dbReference type="EMBL" id="AP022586">
    <property type="protein sequence ID" value="BBY15577.1"/>
    <property type="molecule type" value="Genomic_DNA"/>
</dbReference>
<sequence>MGADSALTRRQIVRAGRMVVIERGYSGMTFQAIAERTGLSRPTLHYYFNTREEVYAGVVMEVREVVVDCVAQALRHDRLLDRLSEFVAAVRRVDARDPSLVPFLISARLEPQRNPELWAISDSPVRAFLNRLVSDAIQRGELDADTDIEGVADLLQVILYGLAFYSGFTDGPAGLSAIVTPLIELFAHGLVTAPQGLEPAGGGARGDAAEDTHHDTPKGVGGRS</sequence>
<dbReference type="Pfam" id="PF00440">
    <property type="entry name" value="TetR_N"/>
    <property type="match status" value="1"/>
</dbReference>
<organism evidence="5 6">
    <name type="scientific">Mycolicibacterium litorale</name>
    <dbReference type="NCBI Taxonomy" id="758802"/>
    <lineage>
        <taxon>Bacteria</taxon>
        <taxon>Bacillati</taxon>
        <taxon>Actinomycetota</taxon>
        <taxon>Actinomycetes</taxon>
        <taxon>Mycobacteriales</taxon>
        <taxon>Mycobacteriaceae</taxon>
        <taxon>Mycolicibacterium</taxon>
    </lineage>
</organism>
<protein>
    <submittedName>
        <fullName evidence="5">TetR family transcriptional regulator</fullName>
    </submittedName>
</protein>
<evidence type="ECO:0000313" key="5">
    <source>
        <dbReference type="EMBL" id="BBY15577.1"/>
    </source>
</evidence>
<dbReference type="PANTHER" id="PTHR30055:SF226">
    <property type="entry name" value="HTH-TYPE TRANSCRIPTIONAL REGULATOR PKSA"/>
    <property type="match status" value="1"/>
</dbReference>
<dbReference type="AlphaFoldDB" id="A0AAD1IL57"/>
<keyword evidence="6" id="KW-1185">Reference proteome</keyword>
<dbReference type="PANTHER" id="PTHR30055">
    <property type="entry name" value="HTH-TYPE TRANSCRIPTIONAL REGULATOR RUTR"/>
    <property type="match status" value="1"/>
</dbReference>
<dbReference type="SUPFAM" id="SSF48498">
    <property type="entry name" value="Tetracyclin repressor-like, C-terminal domain"/>
    <property type="match status" value="1"/>
</dbReference>
<evidence type="ECO:0000256" key="1">
    <source>
        <dbReference type="ARBA" id="ARBA00023125"/>
    </source>
</evidence>
<evidence type="ECO:0000256" key="3">
    <source>
        <dbReference type="SAM" id="MobiDB-lite"/>
    </source>
</evidence>
<dbReference type="Gene3D" id="1.10.357.10">
    <property type="entry name" value="Tetracycline Repressor, domain 2"/>
    <property type="match status" value="1"/>
</dbReference>
<dbReference type="SUPFAM" id="SSF46689">
    <property type="entry name" value="Homeodomain-like"/>
    <property type="match status" value="1"/>
</dbReference>
<keyword evidence="1 2" id="KW-0238">DNA-binding</keyword>
<dbReference type="RefSeq" id="WP_234880344.1">
    <property type="nucleotide sequence ID" value="NZ_AP022586.1"/>
</dbReference>
<dbReference type="Proteomes" id="UP000466607">
    <property type="component" value="Chromosome"/>
</dbReference>
<accession>A0AAD1IL57</accession>
<dbReference type="InterPro" id="IPR009057">
    <property type="entry name" value="Homeodomain-like_sf"/>
</dbReference>
<reference evidence="5 6" key="1">
    <citation type="journal article" date="2019" name="Emerg. Microbes Infect.">
        <title>Comprehensive subspecies identification of 175 nontuberculous mycobacteria species based on 7547 genomic profiles.</title>
        <authorList>
            <person name="Matsumoto Y."/>
            <person name="Kinjo T."/>
            <person name="Motooka D."/>
            <person name="Nabeya D."/>
            <person name="Jung N."/>
            <person name="Uechi K."/>
            <person name="Horii T."/>
            <person name="Iida T."/>
            <person name="Fujita J."/>
            <person name="Nakamura S."/>
        </authorList>
    </citation>
    <scope>NUCLEOTIDE SEQUENCE [LARGE SCALE GENOMIC DNA]</scope>
    <source>
        <strain evidence="5 6">JCM 17423</strain>
    </source>
</reference>
<feature type="domain" description="HTH tetR-type" evidence="4">
    <location>
        <begin position="6"/>
        <end position="66"/>
    </location>
</feature>
<gene>
    <name evidence="5" type="ORF">MLIT_11690</name>
</gene>
<evidence type="ECO:0000313" key="6">
    <source>
        <dbReference type="Proteomes" id="UP000466607"/>
    </source>
</evidence>
<dbReference type="InterPro" id="IPR001647">
    <property type="entry name" value="HTH_TetR"/>
</dbReference>
<name>A0AAD1IL57_9MYCO</name>
<dbReference type="GO" id="GO:0000976">
    <property type="term" value="F:transcription cis-regulatory region binding"/>
    <property type="evidence" value="ECO:0007669"/>
    <property type="project" value="TreeGrafter"/>
</dbReference>
<dbReference type="InterPro" id="IPR050109">
    <property type="entry name" value="HTH-type_TetR-like_transc_reg"/>
</dbReference>
<feature type="DNA-binding region" description="H-T-H motif" evidence="2">
    <location>
        <begin position="29"/>
        <end position="48"/>
    </location>
</feature>
<evidence type="ECO:0000256" key="2">
    <source>
        <dbReference type="PROSITE-ProRule" id="PRU00335"/>
    </source>
</evidence>
<dbReference type="InterPro" id="IPR036271">
    <property type="entry name" value="Tet_transcr_reg_TetR-rel_C_sf"/>
</dbReference>
<feature type="region of interest" description="Disordered" evidence="3">
    <location>
        <begin position="197"/>
        <end position="224"/>
    </location>
</feature>
<dbReference type="GO" id="GO:0003700">
    <property type="term" value="F:DNA-binding transcription factor activity"/>
    <property type="evidence" value="ECO:0007669"/>
    <property type="project" value="TreeGrafter"/>
</dbReference>
<dbReference type="PRINTS" id="PR00455">
    <property type="entry name" value="HTHTETR"/>
</dbReference>
<feature type="compositionally biased region" description="Basic and acidic residues" evidence="3">
    <location>
        <begin position="207"/>
        <end position="217"/>
    </location>
</feature>
<dbReference type="PROSITE" id="PS50977">
    <property type="entry name" value="HTH_TETR_2"/>
    <property type="match status" value="1"/>
</dbReference>
<proteinExistence type="predicted"/>